<dbReference type="Gene3D" id="3.30.70.1660">
    <property type="match status" value="1"/>
</dbReference>
<dbReference type="AlphaFoldDB" id="A0A847ESC4"/>
<dbReference type="Gene3D" id="3.30.160.20">
    <property type="match status" value="1"/>
</dbReference>
<accession>A0A847ESC4</accession>
<proteinExistence type="predicted"/>
<dbReference type="EMBL" id="JAAZAL010000012">
    <property type="protein sequence ID" value="NLE30697.1"/>
    <property type="molecule type" value="Genomic_DNA"/>
</dbReference>
<feature type="non-terminal residue" evidence="1">
    <location>
        <position position="1"/>
    </location>
</feature>
<dbReference type="PANTHER" id="PTHR43116:SF3">
    <property type="entry name" value="CLASS I PEPTIDE CHAIN RELEASE FACTOR"/>
    <property type="match status" value="1"/>
</dbReference>
<gene>
    <name evidence="1" type="ORF">GX618_00260</name>
</gene>
<protein>
    <submittedName>
        <fullName evidence="1">Peptide chain release factor 2</fullName>
    </submittedName>
</protein>
<dbReference type="SUPFAM" id="SSF75620">
    <property type="entry name" value="Release factor"/>
    <property type="match status" value="1"/>
</dbReference>
<sequence length="68" mass="7941">ILEENRLKEISEIKGDYKLAGWGNQIRNYILHPYKLVKDLRSNLESSNPESILDGNIDKFLEAQLRIQ</sequence>
<evidence type="ECO:0000313" key="1">
    <source>
        <dbReference type="EMBL" id="NLE30697.1"/>
    </source>
</evidence>
<name>A0A847ESC4_9BACT</name>
<comment type="caution">
    <text evidence="1">The sequence shown here is derived from an EMBL/GenBank/DDBJ whole genome shotgun (WGS) entry which is preliminary data.</text>
</comment>
<dbReference type="Proteomes" id="UP000554004">
    <property type="component" value="Unassembled WGS sequence"/>
</dbReference>
<organism evidence="1 2">
    <name type="scientific">Candidatus Dojkabacteria bacterium</name>
    <dbReference type="NCBI Taxonomy" id="2099670"/>
    <lineage>
        <taxon>Bacteria</taxon>
        <taxon>Candidatus Dojkabacteria</taxon>
    </lineage>
</organism>
<dbReference type="InterPro" id="IPR045853">
    <property type="entry name" value="Pep_chain_release_fac_I_sf"/>
</dbReference>
<evidence type="ECO:0000313" key="2">
    <source>
        <dbReference type="Proteomes" id="UP000554004"/>
    </source>
</evidence>
<reference evidence="1 2" key="1">
    <citation type="journal article" date="2020" name="Biotechnol. Biofuels">
        <title>New insights from the biogas microbiome by comprehensive genome-resolved metagenomics of nearly 1600 species originating from multiple anaerobic digesters.</title>
        <authorList>
            <person name="Campanaro S."/>
            <person name="Treu L."/>
            <person name="Rodriguez-R L.M."/>
            <person name="Kovalovszki A."/>
            <person name="Ziels R.M."/>
            <person name="Maus I."/>
            <person name="Zhu X."/>
            <person name="Kougias P.G."/>
            <person name="Basile A."/>
            <person name="Luo G."/>
            <person name="Schluter A."/>
            <person name="Konstantinidis K.T."/>
            <person name="Angelidaki I."/>
        </authorList>
    </citation>
    <scope>NUCLEOTIDE SEQUENCE [LARGE SCALE GENOMIC DNA]</scope>
    <source>
        <strain evidence="1">AS06rmzACSIP_421</strain>
    </source>
</reference>
<dbReference type="PANTHER" id="PTHR43116">
    <property type="entry name" value="PEPTIDE CHAIN RELEASE FACTOR 2"/>
    <property type="match status" value="1"/>
</dbReference>